<sequence>MCETTRSSSSLGTWRKARRKMMASFLQRQFRVSFRIQECESVAHSPGKSPSARRHTCSAVTVQDQANAQLQGSGTELCNDPKHSP</sequence>
<protein>
    <submittedName>
        <fullName evidence="1">Uncharacterized protein</fullName>
    </submittedName>
</protein>
<accession>A0A5B7DS57</accession>
<comment type="caution">
    <text evidence="1">The sequence shown here is derived from an EMBL/GenBank/DDBJ whole genome shotgun (WGS) entry which is preliminary data.</text>
</comment>
<evidence type="ECO:0000313" key="1">
    <source>
        <dbReference type="EMBL" id="MPC23904.1"/>
    </source>
</evidence>
<keyword evidence="2" id="KW-1185">Reference proteome</keyword>
<gene>
    <name evidence="1" type="ORF">E2C01_016970</name>
</gene>
<name>A0A5B7DS57_PORTR</name>
<dbReference type="AlphaFoldDB" id="A0A5B7DS57"/>
<dbReference type="Proteomes" id="UP000324222">
    <property type="component" value="Unassembled WGS sequence"/>
</dbReference>
<proteinExistence type="predicted"/>
<organism evidence="1 2">
    <name type="scientific">Portunus trituberculatus</name>
    <name type="common">Swimming crab</name>
    <name type="synonym">Neptunus trituberculatus</name>
    <dbReference type="NCBI Taxonomy" id="210409"/>
    <lineage>
        <taxon>Eukaryota</taxon>
        <taxon>Metazoa</taxon>
        <taxon>Ecdysozoa</taxon>
        <taxon>Arthropoda</taxon>
        <taxon>Crustacea</taxon>
        <taxon>Multicrustacea</taxon>
        <taxon>Malacostraca</taxon>
        <taxon>Eumalacostraca</taxon>
        <taxon>Eucarida</taxon>
        <taxon>Decapoda</taxon>
        <taxon>Pleocyemata</taxon>
        <taxon>Brachyura</taxon>
        <taxon>Eubrachyura</taxon>
        <taxon>Portunoidea</taxon>
        <taxon>Portunidae</taxon>
        <taxon>Portuninae</taxon>
        <taxon>Portunus</taxon>
    </lineage>
</organism>
<evidence type="ECO:0000313" key="2">
    <source>
        <dbReference type="Proteomes" id="UP000324222"/>
    </source>
</evidence>
<dbReference type="EMBL" id="VSRR010001265">
    <property type="protein sequence ID" value="MPC23904.1"/>
    <property type="molecule type" value="Genomic_DNA"/>
</dbReference>
<reference evidence="1 2" key="1">
    <citation type="submission" date="2019-05" db="EMBL/GenBank/DDBJ databases">
        <title>Another draft genome of Portunus trituberculatus and its Hox gene families provides insights of decapod evolution.</title>
        <authorList>
            <person name="Jeong J.-H."/>
            <person name="Song I."/>
            <person name="Kim S."/>
            <person name="Choi T."/>
            <person name="Kim D."/>
            <person name="Ryu S."/>
            <person name="Kim W."/>
        </authorList>
    </citation>
    <scope>NUCLEOTIDE SEQUENCE [LARGE SCALE GENOMIC DNA]</scope>
    <source>
        <tissue evidence="1">Muscle</tissue>
    </source>
</reference>